<keyword evidence="4" id="KW-1185">Reference proteome</keyword>
<dbReference type="RefSeq" id="WP_087914551.1">
    <property type="nucleotide sequence ID" value="NZ_CP021780.1"/>
</dbReference>
<dbReference type="Gene3D" id="3.40.50.1820">
    <property type="entry name" value="alpha/beta hydrolase"/>
    <property type="match status" value="1"/>
</dbReference>
<dbReference type="PANTHER" id="PTHR43798:SF31">
    <property type="entry name" value="AB HYDROLASE SUPERFAMILY PROTEIN YCLE"/>
    <property type="match status" value="1"/>
</dbReference>
<dbReference type="GO" id="GO:0016020">
    <property type="term" value="C:membrane"/>
    <property type="evidence" value="ECO:0007669"/>
    <property type="project" value="TreeGrafter"/>
</dbReference>
<dbReference type="EMBL" id="CP021780">
    <property type="protein sequence ID" value="ASA20531.1"/>
    <property type="molecule type" value="Genomic_DNA"/>
</dbReference>
<sequence>MNKYLNINSDGFELNYSVKGTGIPILVIGSSVYYPQLFSENLYDTFQFIFLDHRGFVKPPRTLQPEDYRLDKVLDDIETARQDLNLTNFILLGHSGHAFMALEYAKKYPHHVQKVVLLNSAPTNSKERQRQSFAFFNETASPERKRQFEMDTALLESDIQKDPERRFVHMCIRMGAQSFYDYTFDAAYMWEDVYTNMPIIDHLWGEAFGELNLIQSLAKFNKPVFIGLGRYDYLVAPVSLWNSVDETYEHVKKVIFEHSGHNPMFEEPRTFDKELSKWILEGN</sequence>
<evidence type="ECO:0000259" key="2">
    <source>
        <dbReference type="Pfam" id="PF00561"/>
    </source>
</evidence>
<name>A0A2Z2KKW0_9BACL</name>
<accession>A0A2Z2KKW0</accession>
<dbReference type="GO" id="GO:0016787">
    <property type="term" value="F:hydrolase activity"/>
    <property type="evidence" value="ECO:0007669"/>
    <property type="project" value="UniProtKB-KW"/>
</dbReference>
<dbReference type="PANTHER" id="PTHR43798">
    <property type="entry name" value="MONOACYLGLYCEROL LIPASE"/>
    <property type="match status" value="1"/>
</dbReference>
<organism evidence="3 4">
    <name type="scientific">Paenibacillus donghaensis</name>
    <dbReference type="NCBI Taxonomy" id="414771"/>
    <lineage>
        <taxon>Bacteria</taxon>
        <taxon>Bacillati</taxon>
        <taxon>Bacillota</taxon>
        <taxon>Bacilli</taxon>
        <taxon>Bacillales</taxon>
        <taxon>Paenibacillaceae</taxon>
        <taxon>Paenibacillus</taxon>
    </lineage>
</organism>
<evidence type="ECO:0000313" key="3">
    <source>
        <dbReference type="EMBL" id="ASA20531.1"/>
    </source>
</evidence>
<feature type="domain" description="AB hydrolase-1" evidence="2">
    <location>
        <begin position="29"/>
        <end position="268"/>
    </location>
</feature>
<dbReference type="SUPFAM" id="SSF53474">
    <property type="entry name" value="alpha/beta-Hydrolases"/>
    <property type="match status" value="1"/>
</dbReference>
<dbReference type="Pfam" id="PF00561">
    <property type="entry name" value="Abhydrolase_1"/>
    <property type="match status" value="1"/>
</dbReference>
<dbReference type="InterPro" id="IPR000073">
    <property type="entry name" value="AB_hydrolase_1"/>
</dbReference>
<protein>
    <submittedName>
        <fullName evidence="3">Alpha/beta hydrolase</fullName>
    </submittedName>
</protein>
<reference evidence="3 4" key="1">
    <citation type="submission" date="2017-06" db="EMBL/GenBank/DDBJ databases">
        <title>Complete genome sequence of Paenibacillus donghaensis KCTC 13049T isolated from East Sea sediment, South Korea.</title>
        <authorList>
            <person name="Jung B.K."/>
            <person name="Hong S.-J."/>
            <person name="Shin J.-H."/>
        </authorList>
    </citation>
    <scope>NUCLEOTIDE SEQUENCE [LARGE SCALE GENOMIC DNA]</scope>
    <source>
        <strain evidence="3 4">KCTC 13049</strain>
    </source>
</reference>
<dbReference type="OrthoDB" id="53505at2"/>
<dbReference type="Proteomes" id="UP000249890">
    <property type="component" value="Chromosome"/>
</dbReference>
<dbReference type="KEGG" id="pdh:B9T62_06770"/>
<gene>
    <name evidence="3" type="ORF">B9T62_06770</name>
</gene>
<keyword evidence="1 3" id="KW-0378">Hydrolase</keyword>
<dbReference type="InterPro" id="IPR050266">
    <property type="entry name" value="AB_hydrolase_sf"/>
</dbReference>
<dbReference type="InterPro" id="IPR029058">
    <property type="entry name" value="AB_hydrolase_fold"/>
</dbReference>
<evidence type="ECO:0000256" key="1">
    <source>
        <dbReference type="ARBA" id="ARBA00022801"/>
    </source>
</evidence>
<dbReference type="AlphaFoldDB" id="A0A2Z2KKW0"/>
<evidence type="ECO:0000313" key="4">
    <source>
        <dbReference type="Proteomes" id="UP000249890"/>
    </source>
</evidence>
<proteinExistence type="predicted"/>